<evidence type="ECO:0000313" key="11">
    <source>
        <dbReference type="EMBL" id="MTK21209.1"/>
    </source>
</evidence>
<dbReference type="Pfam" id="PF01242">
    <property type="entry name" value="PTPS"/>
    <property type="match status" value="1"/>
</dbReference>
<evidence type="ECO:0000256" key="8">
    <source>
        <dbReference type="PIRNR" id="PIRNR006113"/>
    </source>
</evidence>
<feature type="active site" description="Charge relay system" evidence="9">
    <location>
        <position position="71"/>
    </location>
</feature>
<comment type="pathway">
    <text evidence="1 8">Purine metabolism; 7-cyano-7-deazaguanine biosynthesis.</text>
</comment>
<dbReference type="Proteomes" id="UP000487649">
    <property type="component" value="Unassembled WGS sequence"/>
</dbReference>
<evidence type="ECO:0000256" key="7">
    <source>
        <dbReference type="ARBA" id="ARBA00048807"/>
    </source>
</evidence>
<evidence type="ECO:0000256" key="9">
    <source>
        <dbReference type="PIRSR" id="PIRSR006113-1"/>
    </source>
</evidence>
<evidence type="ECO:0000256" key="6">
    <source>
        <dbReference type="ARBA" id="ARBA00023239"/>
    </source>
</evidence>
<organism evidence="11 12">
    <name type="scientific">Turicibacter sanguinis</name>
    <dbReference type="NCBI Taxonomy" id="154288"/>
    <lineage>
        <taxon>Bacteria</taxon>
        <taxon>Bacillati</taxon>
        <taxon>Bacillota</taxon>
        <taxon>Erysipelotrichia</taxon>
        <taxon>Erysipelotrichales</taxon>
        <taxon>Turicibacteraceae</taxon>
        <taxon>Turicibacter</taxon>
    </lineage>
</organism>
<keyword evidence="5 8" id="KW-0862">Zinc</keyword>
<dbReference type="NCBIfam" id="TIGR03367">
    <property type="entry name" value="queuosine_QueD"/>
    <property type="match status" value="1"/>
</dbReference>
<dbReference type="Gene3D" id="3.30.479.10">
    <property type="entry name" value="6-pyruvoyl tetrahydropterin synthase/QueD"/>
    <property type="match status" value="1"/>
</dbReference>
<evidence type="ECO:0000256" key="3">
    <source>
        <dbReference type="ARBA" id="ARBA00018141"/>
    </source>
</evidence>
<evidence type="ECO:0000256" key="5">
    <source>
        <dbReference type="ARBA" id="ARBA00022833"/>
    </source>
</evidence>
<comment type="caution">
    <text evidence="11">The sequence shown here is derived from an EMBL/GenBank/DDBJ whole genome shotgun (WGS) entry which is preliminary data.</text>
</comment>
<keyword evidence="8" id="KW-0671">Queuosine biosynthesis</keyword>
<dbReference type="RefSeq" id="WP_006785537.1">
    <property type="nucleotide sequence ID" value="NZ_CABJBH010000004.1"/>
</dbReference>
<evidence type="ECO:0000313" key="12">
    <source>
        <dbReference type="Proteomes" id="UP000487649"/>
    </source>
</evidence>
<evidence type="ECO:0000256" key="4">
    <source>
        <dbReference type="ARBA" id="ARBA00022723"/>
    </source>
</evidence>
<dbReference type="PANTHER" id="PTHR12589:SF7">
    <property type="entry name" value="6-PYRUVOYL TETRAHYDROBIOPTERIN SYNTHASE"/>
    <property type="match status" value="1"/>
</dbReference>
<keyword evidence="4 8" id="KW-0479">Metal-binding</keyword>
<reference evidence="11 12" key="1">
    <citation type="journal article" date="2019" name="Nat. Med.">
        <title>A library of human gut bacterial isolates paired with longitudinal multiomics data enables mechanistic microbiome research.</title>
        <authorList>
            <person name="Poyet M."/>
            <person name="Groussin M."/>
            <person name="Gibbons S.M."/>
            <person name="Avila-Pacheco J."/>
            <person name="Jiang X."/>
            <person name="Kearney S.M."/>
            <person name="Perrotta A.R."/>
            <person name="Berdy B."/>
            <person name="Zhao S."/>
            <person name="Lieberman T.D."/>
            <person name="Swanson P.K."/>
            <person name="Smith M."/>
            <person name="Roesemann S."/>
            <person name="Alexander J.E."/>
            <person name="Rich S.A."/>
            <person name="Livny J."/>
            <person name="Vlamakis H."/>
            <person name="Clish C."/>
            <person name="Bullock K."/>
            <person name="Deik A."/>
            <person name="Scott J."/>
            <person name="Pierce K.A."/>
            <person name="Xavier R.J."/>
            <person name="Alm E.J."/>
        </authorList>
    </citation>
    <scope>NUCLEOTIDE SEQUENCE [LARGE SCALE GENOMIC DNA]</scope>
    <source>
        <strain evidence="11 12">BIOML-A198</strain>
    </source>
</reference>
<name>A0A173SMT9_9FIRM</name>
<dbReference type="InterPro" id="IPR038418">
    <property type="entry name" value="6-PTP_synth/QueD_sf"/>
</dbReference>
<evidence type="ECO:0000256" key="2">
    <source>
        <dbReference type="ARBA" id="ARBA00008900"/>
    </source>
</evidence>
<dbReference type="SUPFAM" id="SSF55620">
    <property type="entry name" value="Tetrahydrobiopterin biosynthesis enzymes-like"/>
    <property type="match status" value="1"/>
</dbReference>
<dbReference type="AlphaFoldDB" id="A0A173SMT9"/>
<feature type="binding site" evidence="10">
    <location>
        <position position="29"/>
    </location>
    <ligand>
        <name>Zn(2+)</name>
        <dbReference type="ChEBI" id="CHEBI:29105"/>
    </ligand>
</feature>
<dbReference type="EC" id="4.-.-.-" evidence="8"/>
<evidence type="ECO:0000256" key="10">
    <source>
        <dbReference type="PIRSR" id="PIRSR006113-2"/>
    </source>
</evidence>
<dbReference type="GO" id="GO:0070497">
    <property type="term" value="F:6-carboxytetrahydropterin synthase activity"/>
    <property type="evidence" value="ECO:0007669"/>
    <property type="project" value="UniProtKB-EC"/>
</dbReference>
<sequence>MFTLKSEIEFDAAHYLSDYEGKCHNIHGHRYRVVIKVSADSLHETGQCRGMVDDFSTIKQALKKIHDLFDHRLILEENEEGKELAKKIAETKLGFEIYFVPYRPTAEEMSRDIYQRLQNLGIKVTEVELFETPKNSCIYTEV</sequence>
<comment type="catalytic activity">
    <reaction evidence="7 8">
        <text>7,8-dihydroneopterin 3'-triphosphate + H2O = 6-carboxy-5,6,7,8-tetrahydropterin + triphosphate + acetaldehyde + 2 H(+)</text>
        <dbReference type="Rhea" id="RHEA:27966"/>
        <dbReference type="ChEBI" id="CHEBI:15343"/>
        <dbReference type="ChEBI" id="CHEBI:15377"/>
        <dbReference type="ChEBI" id="CHEBI:15378"/>
        <dbReference type="ChEBI" id="CHEBI:18036"/>
        <dbReference type="ChEBI" id="CHEBI:58462"/>
        <dbReference type="ChEBI" id="CHEBI:61032"/>
        <dbReference type="EC" id="4.1.2.50"/>
    </reaction>
</comment>
<dbReference type="GeneID" id="60059551"/>
<feature type="active site" description="Charge relay system" evidence="9">
    <location>
        <position position="131"/>
    </location>
</feature>
<dbReference type="PIRSF" id="PIRSF006113">
    <property type="entry name" value="PTP_synth"/>
    <property type="match status" value="1"/>
</dbReference>
<proteinExistence type="inferred from homology"/>
<accession>A0A173SMT9</accession>
<comment type="similarity">
    <text evidence="2 8">Belongs to the PTPS family. QueD subfamily.</text>
</comment>
<comment type="cofactor">
    <cofactor evidence="8 10">
        <name>Zn(2+)</name>
        <dbReference type="ChEBI" id="CHEBI:29105"/>
    </cofactor>
    <text evidence="8 10">Binds 1 zinc ion per subunit.</text>
</comment>
<dbReference type="GO" id="GO:0008616">
    <property type="term" value="P:tRNA queuosine(34) biosynthetic process"/>
    <property type="evidence" value="ECO:0007669"/>
    <property type="project" value="UniProtKB-KW"/>
</dbReference>
<evidence type="ECO:0000256" key="1">
    <source>
        <dbReference type="ARBA" id="ARBA00005061"/>
    </source>
</evidence>
<feature type="binding site" evidence="10">
    <location>
        <position position="27"/>
    </location>
    <ligand>
        <name>Zn(2+)</name>
        <dbReference type="ChEBI" id="CHEBI:29105"/>
    </ligand>
</feature>
<dbReference type="OrthoDB" id="9804698at2"/>
<dbReference type="EMBL" id="WMQE01000013">
    <property type="protein sequence ID" value="MTK21209.1"/>
    <property type="molecule type" value="Genomic_DNA"/>
</dbReference>
<dbReference type="InterPro" id="IPR007115">
    <property type="entry name" value="6-PTP_synth/QueD"/>
</dbReference>
<keyword evidence="6 8" id="KW-0456">Lyase</keyword>
<dbReference type="GO" id="GO:0046872">
    <property type="term" value="F:metal ion binding"/>
    <property type="evidence" value="ECO:0007669"/>
    <property type="project" value="UniProtKB-KW"/>
</dbReference>
<dbReference type="PANTHER" id="PTHR12589">
    <property type="entry name" value="PYRUVOYL TETRAHYDROBIOPTERIN SYNTHASE"/>
    <property type="match status" value="1"/>
</dbReference>
<feature type="active site" description="Proton acceptor" evidence="9">
    <location>
        <position position="23"/>
    </location>
</feature>
<feature type="binding site" evidence="10">
    <location>
        <position position="14"/>
    </location>
    <ligand>
        <name>Zn(2+)</name>
        <dbReference type="ChEBI" id="CHEBI:29105"/>
    </ligand>
</feature>
<gene>
    <name evidence="11" type="primary">queD</name>
    <name evidence="11" type="ORF">GMA92_07215</name>
</gene>
<protein>
    <recommendedName>
        <fullName evidence="3 8">6-carboxy-5,6,7,8-tetrahydropterin synthase</fullName>
        <ecNumber evidence="8">4.-.-.-</ecNumber>
    </recommendedName>
</protein>